<reference evidence="2 3" key="1">
    <citation type="journal article" date="2021" name="Nat. Plants">
        <title>The Taxus genome provides insights into paclitaxel biosynthesis.</title>
        <authorList>
            <person name="Xiong X."/>
            <person name="Gou J."/>
            <person name="Liao Q."/>
            <person name="Li Y."/>
            <person name="Zhou Q."/>
            <person name="Bi G."/>
            <person name="Li C."/>
            <person name="Du R."/>
            <person name="Wang X."/>
            <person name="Sun T."/>
            <person name="Guo L."/>
            <person name="Liang H."/>
            <person name="Lu P."/>
            <person name="Wu Y."/>
            <person name="Zhang Z."/>
            <person name="Ro D.K."/>
            <person name="Shang Y."/>
            <person name="Huang S."/>
            <person name="Yan J."/>
        </authorList>
    </citation>
    <scope>NUCLEOTIDE SEQUENCE [LARGE SCALE GENOMIC DNA]</scope>
    <source>
        <strain evidence="2">Ta-2019</strain>
    </source>
</reference>
<evidence type="ECO:0000313" key="2">
    <source>
        <dbReference type="EMBL" id="KAH9307652.1"/>
    </source>
</evidence>
<name>A0AA38FN10_TAXCH</name>
<evidence type="ECO:0000313" key="3">
    <source>
        <dbReference type="Proteomes" id="UP000824469"/>
    </source>
</evidence>
<dbReference type="Proteomes" id="UP000824469">
    <property type="component" value="Unassembled WGS sequence"/>
</dbReference>
<sequence length="135" mass="14925">ISLLLAISGVCSLIGADRYSVDADFSEWRQFYLGQHRLQIEAQNSVLVRQLDGKIDSDLDKENERVSSIKSEHYLSSESESCPNQSLRGVPLLCSCHIDIVSLHRSLGDSVPASSTGGVLSVSLRHLQIQRRSMI</sequence>
<evidence type="ECO:0000256" key="1">
    <source>
        <dbReference type="SAM" id="SignalP"/>
    </source>
</evidence>
<dbReference type="AlphaFoldDB" id="A0AA38FN10"/>
<comment type="caution">
    <text evidence="2">The sequence shown here is derived from an EMBL/GenBank/DDBJ whole genome shotgun (WGS) entry which is preliminary data.</text>
</comment>
<accession>A0AA38FN10</accession>
<feature type="non-terminal residue" evidence="2">
    <location>
        <position position="1"/>
    </location>
</feature>
<gene>
    <name evidence="2" type="ORF">KI387_035563</name>
</gene>
<proteinExistence type="predicted"/>
<feature type="signal peptide" evidence="1">
    <location>
        <begin position="1"/>
        <end position="16"/>
    </location>
</feature>
<keyword evidence="1" id="KW-0732">Signal</keyword>
<organism evidence="2 3">
    <name type="scientific">Taxus chinensis</name>
    <name type="common">Chinese yew</name>
    <name type="synonym">Taxus wallichiana var. chinensis</name>
    <dbReference type="NCBI Taxonomy" id="29808"/>
    <lineage>
        <taxon>Eukaryota</taxon>
        <taxon>Viridiplantae</taxon>
        <taxon>Streptophyta</taxon>
        <taxon>Embryophyta</taxon>
        <taxon>Tracheophyta</taxon>
        <taxon>Spermatophyta</taxon>
        <taxon>Pinopsida</taxon>
        <taxon>Pinidae</taxon>
        <taxon>Conifers II</taxon>
        <taxon>Cupressales</taxon>
        <taxon>Taxaceae</taxon>
        <taxon>Taxus</taxon>
    </lineage>
</organism>
<feature type="chain" id="PRO_5041392313" evidence="1">
    <location>
        <begin position="17"/>
        <end position="135"/>
    </location>
</feature>
<dbReference type="EMBL" id="JAHRHJ020000007">
    <property type="protein sequence ID" value="KAH9307652.1"/>
    <property type="molecule type" value="Genomic_DNA"/>
</dbReference>
<protein>
    <submittedName>
        <fullName evidence="2">Uncharacterized protein</fullName>
    </submittedName>
</protein>
<keyword evidence="3" id="KW-1185">Reference proteome</keyword>